<dbReference type="EMBL" id="AP026867">
    <property type="protein sequence ID" value="BDS15358.1"/>
    <property type="molecule type" value="Genomic_DNA"/>
</dbReference>
<reference evidence="2" key="1">
    <citation type="submission" date="2022-09" db="EMBL/GenBank/DDBJ databases">
        <title>Aureispira anguillicida sp. nov., isolated from Leptocephalus of Japanese eel Anguilla japonica.</title>
        <authorList>
            <person name="Yuasa K."/>
            <person name="Mekata T."/>
            <person name="Ikunari K."/>
        </authorList>
    </citation>
    <scope>NUCLEOTIDE SEQUENCE</scope>
    <source>
        <strain evidence="2">EL160426</strain>
    </source>
</reference>
<keyword evidence="3" id="KW-1185">Reference proteome</keyword>
<evidence type="ECO:0000313" key="3">
    <source>
        <dbReference type="Proteomes" id="UP001060919"/>
    </source>
</evidence>
<proteinExistence type="predicted"/>
<evidence type="ECO:0000256" key="1">
    <source>
        <dbReference type="SAM" id="SignalP"/>
    </source>
</evidence>
<dbReference type="Proteomes" id="UP001060919">
    <property type="component" value="Chromosome"/>
</dbReference>
<feature type="chain" id="PRO_5037655923" description="Lipoprotein" evidence="1">
    <location>
        <begin position="34"/>
        <end position="117"/>
    </location>
</feature>
<accession>A0A915YLD5</accession>
<evidence type="ECO:0000313" key="2">
    <source>
        <dbReference type="EMBL" id="BDS15358.1"/>
    </source>
</evidence>
<dbReference type="AlphaFoldDB" id="A0A915YLD5"/>
<protein>
    <recommendedName>
        <fullName evidence="4">Lipoprotein</fullName>
    </recommendedName>
</protein>
<dbReference type="KEGG" id="aup:AsAng_0061420"/>
<gene>
    <name evidence="2" type="ORF">AsAng_0061420</name>
</gene>
<name>A0A915YLD5_9BACT</name>
<sequence>MELLKNKKITFNKKRMRTLALILFMGISIVFNSCDDASNALPQGQILAKDVTACPCCGGYLIAINKFTYRFFEADLPAGTTLLDGAVLPMDVELKYEVQNDICNGIDRIAIQQITKK</sequence>
<evidence type="ECO:0008006" key="4">
    <source>
        <dbReference type="Google" id="ProtNLM"/>
    </source>
</evidence>
<organism evidence="2 3">
    <name type="scientific">Aureispira anguillae</name>
    <dbReference type="NCBI Taxonomy" id="2864201"/>
    <lineage>
        <taxon>Bacteria</taxon>
        <taxon>Pseudomonadati</taxon>
        <taxon>Bacteroidota</taxon>
        <taxon>Saprospiria</taxon>
        <taxon>Saprospirales</taxon>
        <taxon>Saprospiraceae</taxon>
        <taxon>Aureispira</taxon>
    </lineage>
</organism>
<keyword evidence="1" id="KW-0732">Signal</keyword>
<feature type="signal peptide" evidence="1">
    <location>
        <begin position="1"/>
        <end position="33"/>
    </location>
</feature>